<name>A0A840FB09_9ACTN</name>
<evidence type="ECO:0000256" key="13">
    <source>
        <dbReference type="ARBA" id="ARBA00049886"/>
    </source>
</evidence>
<evidence type="ECO:0000256" key="15">
    <source>
        <dbReference type="PIRSR" id="PIRSR006769-1"/>
    </source>
</evidence>
<evidence type="ECO:0000256" key="7">
    <source>
        <dbReference type="ARBA" id="ARBA00022723"/>
    </source>
</evidence>
<feature type="binding site" evidence="17">
    <location>
        <position position="84"/>
    </location>
    <ligand>
        <name>Zn(2+)</name>
        <dbReference type="ChEBI" id="CHEBI:29105"/>
        <note>catalytic</note>
    </ligand>
</feature>
<keyword evidence="10 14" id="KW-0560">Oxidoreductase</keyword>
<feature type="active site" description="Proton donor" evidence="15">
    <location>
        <position position="52"/>
    </location>
</feature>
<feature type="binding site" evidence="16">
    <location>
        <position position="204"/>
    </location>
    <ligand>
        <name>substrate</name>
    </ligand>
</feature>
<feature type="binding site" evidence="16">
    <location>
        <position position="184"/>
    </location>
    <ligand>
        <name>substrate</name>
    </ligand>
</feature>
<feature type="binding site" evidence="16">
    <location>
        <position position="196"/>
    </location>
    <ligand>
        <name>NADP(+)</name>
        <dbReference type="ChEBI" id="CHEBI:58349"/>
    </ligand>
</feature>
<dbReference type="Gene3D" id="3.40.140.10">
    <property type="entry name" value="Cytidine Deaminase, domain 2"/>
    <property type="match status" value="1"/>
</dbReference>
<dbReference type="InterPro" id="IPR002734">
    <property type="entry name" value="RibDG_C"/>
</dbReference>
<comment type="catalytic activity">
    <reaction evidence="12 14">
        <text>5-amino-6-(5-phospho-D-ribitylamino)uracil + NADP(+) = 5-amino-6-(5-phospho-D-ribosylamino)uracil + NADPH + H(+)</text>
        <dbReference type="Rhea" id="RHEA:17845"/>
        <dbReference type="ChEBI" id="CHEBI:15378"/>
        <dbReference type="ChEBI" id="CHEBI:57783"/>
        <dbReference type="ChEBI" id="CHEBI:58349"/>
        <dbReference type="ChEBI" id="CHEBI:58421"/>
        <dbReference type="ChEBI" id="CHEBI:58453"/>
        <dbReference type="EC" id="1.1.1.193"/>
    </reaction>
</comment>
<comment type="catalytic activity">
    <reaction evidence="13 14">
        <text>2,5-diamino-6-hydroxy-4-(5-phosphoribosylamino)-pyrimidine + H2O + H(+) = 5-amino-6-(5-phospho-D-ribosylamino)uracil + NH4(+)</text>
        <dbReference type="Rhea" id="RHEA:21868"/>
        <dbReference type="ChEBI" id="CHEBI:15377"/>
        <dbReference type="ChEBI" id="CHEBI:15378"/>
        <dbReference type="ChEBI" id="CHEBI:28938"/>
        <dbReference type="ChEBI" id="CHEBI:58453"/>
        <dbReference type="ChEBI" id="CHEBI:58614"/>
        <dbReference type="EC" id="3.5.4.26"/>
    </reaction>
</comment>
<comment type="similarity">
    <text evidence="4 14">In the N-terminal section; belongs to the cytidine and deoxycytidylate deaminase family.</text>
</comment>
<keyword evidence="6 14" id="KW-0686">Riboflavin biosynthesis</keyword>
<dbReference type="PANTHER" id="PTHR38011:SF7">
    <property type="entry name" value="2,5-DIAMINO-6-RIBOSYLAMINO-4(3H)-PYRIMIDINONE 5'-PHOSPHATE REDUCTASE"/>
    <property type="match status" value="1"/>
</dbReference>
<dbReference type="InterPro" id="IPR016193">
    <property type="entry name" value="Cytidine_deaminase-like"/>
</dbReference>
<keyword evidence="7 14" id="KW-0479">Metal-binding</keyword>
<evidence type="ECO:0000256" key="12">
    <source>
        <dbReference type="ARBA" id="ARBA00049861"/>
    </source>
</evidence>
<keyword evidence="11" id="KW-0511">Multifunctional enzyme</keyword>
<comment type="function">
    <text evidence="1 14">Converts 2,5-diamino-6-(ribosylamino)-4(3h)-pyrimidinone 5'-phosphate into 5-amino-6-(ribosylamino)-2,4(1h,3h)-pyrimidinedione 5'-phosphate.</text>
</comment>
<sequence length="334" mass="34384">MIETAMRRAIAASAAARGASSPNPAVGAVILDRDGVVIGVGHTQPPGGPHAEVMALRAAGDGALGGTAVVTLEPCNHTGRTGPCAEALVDAGVAAVHYAVADPNPAAAGGAATLRDAGVEVVGGVLEAQARRGPLRAWLHRQRHGRPFVTAKIAATLDGRIAAPDGTSRWITGPRAREHAHTQRAAVDAMVIGTGTALADDPSLTARRPDGTLYPHQPRRVVMGLRQIPADARLRDGTSPFVHVTTHDPHEVLAALPDALQVIVEGGPMIVGAFLAADLVDEVHAYLAPTILGAGAAAVDDATVTTLTRAHRFRRESVTELGDDLLVTFGRATD</sequence>
<dbReference type="SUPFAM" id="SSF53927">
    <property type="entry name" value="Cytidine deaminase-like"/>
    <property type="match status" value="1"/>
</dbReference>
<evidence type="ECO:0000256" key="1">
    <source>
        <dbReference type="ARBA" id="ARBA00002151"/>
    </source>
</evidence>
<evidence type="ECO:0000313" key="19">
    <source>
        <dbReference type="EMBL" id="MBB4136687.1"/>
    </source>
</evidence>
<dbReference type="Proteomes" id="UP000551501">
    <property type="component" value="Unassembled WGS sequence"/>
</dbReference>
<evidence type="ECO:0000256" key="6">
    <source>
        <dbReference type="ARBA" id="ARBA00022619"/>
    </source>
</evidence>
<dbReference type="NCBIfam" id="TIGR00326">
    <property type="entry name" value="eubact_ribD"/>
    <property type="match status" value="1"/>
</dbReference>
<dbReference type="InterPro" id="IPR004794">
    <property type="entry name" value="Eubact_RibD"/>
</dbReference>
<dbReference type="GO" id="GO:0009231">
    <property type="term" value="P:riboflavin biosynthetic process"/>
    <property type="evidence" value="ECO:0007669"/>
    <property type="project" value="UniProtKB-UniPathway"/>
</dbReference>
<proteinExistence type="inferred from homology"/>
<organism evidence="19 20">
    <name type="scientific">Gordonia humi</name>
    <dbReference type="NCBI Taxonomy" id="686429"/>
    <lineage>
        <taxon>Bacteria</taxon>
        <taxon>Bacillati</taxon>
        <taxon>Actinomycetota</taxon>
        <taxon>Actinomycetes</taxon>
        <taxon>Mycobacteriales</taxon>
        <taxon>Gordoniaceae</taxon>
        <taxon>Gordonia</taxon>
    </lineage>
</organism>
<evidence type="ECO:0000256" key="8">
    <source>
        <dbReference type="ARBA" id="ARBA00022833"/>
    </source>
</evidence>
<comment type="cofactor">
    <cofactor evidence="14 17">
        <name>Zn(2+)</name>
        <dbReference type="ChEBI" id="CHEBI:29105"/>
    </cofactor>
    <text evidence="14 17">Binds 1 zinc ion.</text>
</comment>
<dbReference type="InterPro" id="IPR016192">
    <property type="entry name" value="APOBEC/CMP_deaminase_Zn-bd"/>
</dbReference>
<dbReference type="PROSITE" id="PS00903">
    <property type="entry name" value="CYT_DCMP_DEAMINASES_1"/>
    <property type="match status" value="1"/>
</dbReference>
<keyword evidence="14 19" id="KW-0378">Hydrolase</keyword>
<evidence type="ECO:0000256" key="10">
    <source>
        <dbReference type="ARBA" id="ARBA00023002"/>
    </source>
</evidence>
<evidence type="ECO:0000256" key="11">
    <source>
        <dbReference type="ARBA" id="ARBA00023268"/>
    </source>
</evidence>
<dbReference type="InterPro" id="IPR002125">
    <property type="entry name" value="CMP_dCMP_dom"/>
</dbReference>
<dbReference type="PANTHER" id="PTHR38011">
    <property type="entry name" value="DIHYDROFOLATE REDUCTASE FAMILY PROTEIN (AFU_ORTHOLOGUE AFUA_8G06820)"/>
    <property type="match status" value="1"/>
</dbReference>
<dbReference type="SUPFAM" id="SSF53597">
    <property type="entry name" value="Dihydrofolate reductase-like"/>
    <property type="match status" value="1"/>
</dbReference>
<feature type="binding site" evidence="17">
    <location>
        <position position="50"/>
    </location>
    <ligand>
        <name>Zn(2+)</name>
        <dbReference type="ChEBI" id="CHEBI:29105"/>
        <note>catalytic</note>
    </ligand>
</feature>
<evidence type="ECO:0000256" key="9">
    <source>
        <dbReference type="ARBA" id="ARBA00022857"/>
    </source>
</evidence>
<dbReference type="GO" id="GO:0008835">
    <property type="term" value="F:diaminohydroxyphosphoribosylaminopyrimidine deaminase activity"/>
    <property type="evidence" value="ECO:0007669"/>
    <property type="project" value="UniProtKB-EC"/>
</dbReference>
<dbReference type="CDD" id="cd01284">
    <property type="entry name" value="Riboflavin_deaminase-reductase"/>
    <property type="match status" value="1"/>
</dbReference>
<gene>
    <name evidence="19" type="ORF">BKA16_003239</name>
</gene>
<comment type="pathway">
    <text evidence="3 14">Cofactor biosynthesis; riboflavin biosynthesis; 5-amino-6-(D-ribitylamino)uracil from GTP: step 3/4.</text>
</comment>
<evidence type="ECO:0000256" key="5">
    <source>
        <dbReference type="ARBA" id="ARBA00007417"/>
    </source>
</evidence>
<dbReference type="Pfam" id="PF01872">
    <property type="entry name" value="RibD_C"/>
    <property type="match status" value="1"/>
</dbReference>
<dbReference type="GO" id="GO:0008703">
    <property type="term" value="F:5-amino-6-(5-phosphoribosylamino)uracil reductase activity"/>
    <property type="evidence" value="ECO:0007669"/>
    <property type="project" value="UniProtKB-EC"/>
</dbReference>
<evidence type="ECO:0000256" key="4">
    <source>
        <dbReference type="ARBA" id="ARBA00005259"/>
    </source>
</evidence>
<dbReference type="Gene3D" id="3.40.430.10">
    <property type="entry name" value="Dihydrofolate Reductase, subunit A"/>
    <property type="match status" value="1"/>
</dbReference>
<evidence type="ECO:0000256" key="3">
    <source>
        <dbReference type="ARBA" id="ARBA00004910"/>
    </source>
</evidence>
<dbReference type="Pfam" id="PF00383">
    <property type="entry name" value="dCMP_cyt_deam_1"/>
    <property type="match status" value="1"/>
</dbReference>
<dbReference type="EC" id="1.1.1.193" evidence="14"/>
<evidence type="ECO:0000256" key="2">
    <source>
        <dbReference type="ARBA" id="ARBA00004882"/>
    </source>
</evidence>
<feature type="binding site" evidence="16">
    <location>
        <position position="265"/>
    </location>
    <ligand>
        <name>substrate</name>
    </ligand>
</feature>
<keyword evidence="20" id="KW-1185">Reference proteome</keyword>
<evidence type="ECO:0000256" key="14">
    <source>
        <dbReference type="PIRNR" id="PIRNR006769"/>
    </source>
</evidence>
<feature type="binding site" evidence="16">
    <location>
        <position position="207"/>
    </location>
    <ligand>
        <name>substrate</name>
    </ligand>
</feature>
<evidence type="ECO:0000256" key="16">
    <source>
        <dbReference type="PIRSR" id="PIRSR006769-2"/>
    </source>
</evidence>
<comment type="similarity">
    <text evidence="5 14">In the C-terminal section; belongs to the HTP reductase family.</text>
</comment>
<protein>
    <recommendedName>
        <fullName evidence="14">Riboflavin biosynthesis protein RibD</fullName>
    </recommendedName>
    <domain>
        <recommendedName>
            <fullName evidence="14">Diaminohydroxyphosphoribosylaminopyrimidine deaminase</fullName>
            <shortName evidence="14">DRAP deaminase</shortName>
            <ecNumber evidence="14">3.5.4.26</ecNumber>
        </recommendedName>
        <alternativeName>
            <fullName evidence="14">Riboflavin-specific deaminase</fullName>
        </alternativeName>
    </domain>
    <domain>
        <recommendedName>
            <fullName evidence="14">5-amino-6-(5-phosphoribosylamino)uracil reductase</fullName>
            <ecNumber evidence="14">1.1.1.193</ecNumber>
        </recommendedName>
        <alternativeName>
            <fullName evidence="14">HTP reductase</fullName>
        </alternativeName>
    </domain>
</protein>
<feature type="binding site" evidence="17">
    <location>
        <position position="75"/>
    </location>
    <ligand>
        <name>Zn(2+)</name>
        <dbReference type="ChEBI" id="CHEBI:29105"/>
        <note>catalytic</note>
    </ligand>
</feature>
<evidence type="ECO:0000256" key="17">
    <source>
        <dbReference type="PIRSR" id="PIRSR006769-3"/>
    </source>
</evidence>
<dbReference type="PIRSF" id="PIRSF006769">
    <property type="entry name" value="RibD"/>
    <property type="match status" value="1"/>
</dbReference>
<feature type="binding site" evidence="16">
    <location>
        <position position="154"/>
    </location>
    <ligand>
        <name>NADP(+)</name>
        <dbReference type="ChEBI" id="CHEBI:58349"/>
    </ligand>
</feature>
<reference evidence="19 20" key="1">
    <citation type="submission" date="2020-08" db="EMBL/GenBank/DDBJ databases">
        <title>Sequencing the genomes of 1000 actinobacteria strains.</title>
        <authorList>
            <person name="Klenk H.-P."/>
        </authorList>
    </citation>
    <scope>NUCLEOTIDE SEQUENCE [LARGE SCALE GENOMIC DNA]</scope>
    <source>
        <strain evidence="19 20">DSM 45298</strain>
    </source>
</reference>
<keyword evidence="9 14" id="KW-0521">NADP</keyword>
<dbReference type="PROSITE" id="PS51747">
    <property type="entry name" value="CYT_DCMP_DEAMINASES_2"/>
    <property type="match status" value="1"/>
</dbReference>
<dbReference type="EMBL" id="JACIFP010000001">
    <property type="protein sequence ID" value="MBB4136687.1"/>
    <property type="molecule type" value="Genomic_DNA"/>
</dbReference>
<feature type="binding site" evidence="16">
    <location>
        <position position="200"/>
    </location>
    <ligand>
        <name>NADP(+)</name>
        <dbReference type="ChEBI" id="CHEBI:58349"/>
    </ligand>
</feature>
<feature type="binding site" evidence="16">
    <location>
        <position position="170"/>
    </location>
    <ligand>
        <name>NADP(+)</name>
        <dbReference type="ChEBI" id="CHEBI:58349"/>
    </ligand>
</feature>
<feature type="binding site" evidence="16">
    <location>
        <begin position="267"/>
        <end position="273"/>
    </location>
    <ligand>
        <name>NADP(+)</name>
        <dbReference type="ChEBI" id="CHEBI:58349"/>
    </ligand>
</feature>
<keyword evidence="8 14" id="KW-0862">Zinc</keyword>
<feature type="domain" description="CMP/dCMP-type deaminase" evidence="18">
    <location>
        <begin position="1"/>
        <end position="111"/>
    </location>
</feature>
<dbReference type="EC" id="3.5.4.26" evidence="14"/>
<evidence type="ECO:0000259" key="18">
    <source>
        <dbReference type="PROSITE" id="PS51747"/>
    </source>
</evidence>
<feature type="binding site" evidence="16">
    <location>
        <position position="168"/>
    </location>
    <ligand>
        <name>substrate</name>
    </ligand>
</feature>
<dbReference type="InterPro" id="IPR024072">
    <property type="entry name" value="DHFR-like_dom_sf"/>
</dbReference>
<dbReference type="UniPathway" id="UPA00275">
    <property type="reaction ID" value="UER00401"/>
</dbReference>
<comment type="pathway">
    <text evidence="2 14">Cofactor biosynthesis; riboflavin biosynthesis; 5-amino-6-(D-ribitylamino)uracil from GTP: step 2/4.</text>
</comment>
<dbReference type="AlphaFoldDB" id="A0A840FB09"/>
<accession>A0A840FB09</accession>
<dbReference type="GO" id="GO:0008270">
    <property type="term" value="F:zinc ion binding"/>
    <property type="evidence" value="ECO:0007669"/>
    <property type="project" value="InterPro"/>
</dbReference>
<dbReference type="InterPro" id="IPR050765">
    <property type="entry name" value="Riboflavin_Biosynth_HTPR"/>
</dbReference>
<evidence type="ECO:0000313" key="20">
    <source>
        <dbReference type="Proteomes" id="UP000551501"/>
    </source>
</evidence>
<comment type="caution">
    <text evidence="19">The sequence shown here is derived from an EMBL/GenBank/DDBJ whole genome shotgun (WGS) entry which is preliminary data.</text>
</comment>